<proteinExistence type="predicted"/>
<sequence>MVAVDKDSKMASLAQASSLLSHEAAQGCCQLLGQLWFSGGLAASKTAVLLAAIPALKKLLQPIAAGAIGDTAGDINETNNAFCLSAPLLNAYNELSQLGEWQLALLGLNPKVRAHWLNVAAARCREAGAMSDPQVLVKLIQQLGNASAWVLAQLESADAHPQLIAGPLSQLERDLLGHSLNDNAAIPALCRLLRACFTLHTLSEQTQALTPIQPVDATAKQLASNWCHGRLLALPESLLSEFNLKQPIKPPVKPNANWLLVSQPVNTDATYIEHFAEQPWWFLLSLLSFVQDAWAAEQRGGLLLSLPAGQNAFAPSQVNVAVQGIGGDEVNLGSLAEFLVQLLSELNIALYPALCTVDGSSAEDMQRLNRALSPLIAELLAKKIWQFLEAGRAEPGHYRIHPEFSDACYSLPLAPLFGYKSQYLQQAIKQLAQTNYANKKRSNAANRIHS</sequence>
<comment type="caution">
    <text evidence="1">The sequence shown here is derived from an EMBL/GenBank/DDBJ whole genome shotgun (WGS) entry which is preliminary data.</text>
</comment>
<accession>A0A329E991</accession>
<evidence type="ECO:0000313" key="1">
    <source>
        <dbReference type="EMBL" id="RAS64331.1"/>
    </source>
</evidence>
<organism evidence="1 2">
    <name type="scientific">Vibrio diazotrophicus</name>
    <dbReference type="NCBI Taxonomy" id="685"/>
    <lineage>
        <taxon>Bacteria</taxon>
        <taxon>Pseudomonadati</taxon>
        <taxon>Pseudomonadota</taxon>
        <taxon>Gammaproteobacteria</taxon>
        <taxon>Vibrionales</taxon>
        <taxon>Vibrionaceae</taxon>
        <taxon>Vibrio</taxon>
    </lineage>
</organism>
<dbReference type="Proteomes" id="UP000248729">
    <property type="component" value="Unassembled WGS sequence"/>
</dbReference>
<dbReference type="RefSeq" id="WP_220089742.1">
    <property type="nucleotide sequence ID" value="NZ_QLTR01000010.1"/>
</dbReference>
<dbReference type="AlphaFoldDB" id="A0A329E991"/>
<protein>
    <submittedName>
        <fullName evidence="1">Uncharacterized protein</fullName>
    </submittedName>
</protein>
<dbReference type="EMBL" id="QLTR01000010">
    <property type="protein sequence ID" value="RAS64331.1"/>
    <property type="molecule type" value="Genomic_DNA"/>
</dbReference>
<evidence type="ECO:0000313" key="2">
    <source>
        <dbReference type="Proteomes" id="UP000248729"/>
    </source>
</evidence>
<gene>
    <name evidence="1" type="ORF">DET48_110117</name>
</gene>
<name>A0A329E991_VIBDI</name>
<reference evidence="1 2" key="1">
    <citation type="submission" date="2018-06" db="EMBL/GenBank/DDBJ databases">
        <title>Freshwater and sediment microbial communities from various areas in North America, analyzing microbe dynamics in response to fracking.</title>
        <authorList>
            <person name="Lamendella R."/>
        </authorList>
    </citation>
    <scope>NUCLEOTIDE SEQUENCE [LARGE SCALE GENOMIC DNA]</scope>
    <source>
        <strain evidence="1 2">99A</strain>
    </source>
</reference>